<dbReference type="STRING" id="203122.Sde_1933"/>
<reference evidence="3 4" key="1">
    <citation type="journal article" date="2008" name="PLoS Genet.">
        <title>Complete genome sequence of the complex carbohydrate-degrading marine bacterium, Saccharophagus degradans strain 2-40 T.</title>
        <authorList>
            <person name="Weiner R.M."/>
            <person name="Taylor L.E.II."/>
            <person name="Henrissat B."/>
            <person name="Hauser L."/>
            <person name="Land M."/>
            <person name="Coutinho P.M."/>
            <person name="Rancurel C."/>
            <person name="Saunders E.H."/>
            <person name="Longmire A.G."/>
            <person name="Zhang H."/>
            <person name="Bayer E.A."/>
            <person name="Gilbert H.J."/>
            <person name="Larimer F."/>
            <person name="Zhulin I.B."/>
            <person name="Ekborg N.A."/>
            <person name="Lamed R."/>
            <person name="Richardson P.M."/>
            <person name="Borovok I."/>
            <person name="Hutcheson S."/>
        </authorList>
    </citation>
    <scope>NUCLEOTIDE SEQUENCE [LARGE SCALE GENOMIC DNA]</scope>
    <source>
        <strain evidence="4">2-40 / ATCC 43961 / DSM 17024</strain>
    </source>
</reference>
<feature type="transmembrane region" description="Helical" evidence="1">
    <location>
        <begin position="44"/>
        <end position="62"/>
    </location>
</feature>
<sequence length="102" mass="11694">MIMFGMTCLHLIEILLYAGVFFLLHHYSTNGGFTEAFEATVWNYVYFSGVNYTTLGMSEFYPTGHFKVLAFTEALNGFMMLTWSATFFYSLAGQFFQNPDSQ</sequence>
<feature type="domain" description="Potassium channel" evidence="2">
    <location>
        <begin position="10"/>
        <end position="89"/>
    </location>
</feature>
<dbReference type="SUPFAM" id="SSF81324">
    <property type="entry name" value="Voltage-gated potassium channels"/>
    <property type="match status" value="1"/>
</dbReference>
<evidence type="ECO:0000313" key="3">
    <source>
        <dbReference type="EMBL" id="ABD81193.1"/>
    </source>
</evidence>
<name>Q21JD6_SACD2</name>
<dbReference type="EMBL" id="CP000282">
    <property type="protein sequence ID" value="ABD81193.1"/>
    <property type="molecule type" value="Genomic_DNA"/>
</dbReference>
<dbReference type="KEGG" id="sde:Sde_1933"/>
<keyword evidence="4" id="KW-1185">Reference proteome</keyword>
<organism evidence="3 4">
    <name type="scientific">Saccharophagus degradans (strain 2-40 / ATCC 43961 / DSM 17024)</name>
    <dbReference type="NCBI Taxonomy" id="203122"/>
    <lineage>
        <taxon>Bacteria</taxon>
        <taxon>Pseudomonadati</taxon>
        <taxon>Pseudomonadota</taxon>
        <taxon>Gammaproteobacteria</taxon>
        <taxon>Cellvibrionales</taxon>
        <taxon>Cellvibrionaceae</taxon>
        <taxon>Saccharophagus</taxon>
    </lineage>
</organism>
<keyword evidence="1" id="KW-0812">Transmembrane</keyword>
<dbReference type="InterPro" id="IPR013099">
    <property type="entry name" value="K_chnl_dom"/>
</dbReference>
<keyword evidence="1" id="KW-0472">Membrane</keyword>
<evidence type="ECO:0000256" key="1">
    <source>
        <dbReference type="SAM" id="Phobius"/>
    </source>
</evidence>
<keyword evidence="1" id="KW-1133">Transmembrane helix</keyword>
<feature type="transmembrane region" description="Helical" evidence="1">
    <location>
        <begin position="7"/>
        <end position="24"/>
    </location>
</feature>
<dbReference type="Proteomes" id="UP000001947">
    <property type="component" value="Chromosome"/>
</dbReference>
<gene>
    <name evidence="3" type="ordered locus">Sde_1933</name>
</gene>
<dbReference type="Gene3D" id="1.10.287.70">
    <property type="match status" value="1"/>
</dbReference>
<protein>
    <submittedName>
        <fullName evidence="3">Ion transport 2</fullName>
    </submittedName>
</protein>
<evidence type="ECO:0000259" key="2">
    <source>
        <dbReference type="Pfam" id="PF07885"/>
    </source>
</evidence>
<evidence type="ECO:0000313" key="4">
    <source>
        <dbReference type="Proteomes" id="UP000001947"/>
    </source>
</evidence>
<dbReference type="Pfam" id="PF07885">
    <property type="entry name" value="Ion_trans_2"/>
    <property type="match status" value="1"/>
</dbReference>
<dbReference type="HOGENOM" id="CLU_150464_0_0_6"/>
<proteinExistence type="predicted"/>
<feature type="transmembrane region" description="Helical" evidence="1">
    <location>
        <begin position="74"/>
        <end position="96"/>
    </location>
</feature>
<accession>Q21JD6</accession>
<dbReference type="AlphaFoldDB" id="Q21JD6"/>